<keyword evidence="3" id="KW-1185">Reference proteome</keyword>
<comment type="caution">
    <text evidence="2">The sequence shown here is derived from an EMBL/GenBank/DDBJ whole genome shotgun (WGS) entry which is preliminary data.</text>
</comment>
<name>A0A835HXQ1_9MAGN</name>
<proteinExistence type="predicted"/>
<feature type="compositionally biased region" description="Polar residues" evidence="1">
    <location>
        <begin position="27"/>
        <end position="38"/>
    </location>
</feature>
<gene>
    <name evidence="2" type="ORF">IFM89_014630</name>
</gene>
<accession>A0A835HXQ1</accession>
<evidence type="ECO:0000256" key="1">
    <source>
        <dbReference type="SAM" id="MobiDB-lite"/>
    </source>
</evidence>
<sequence>MSSTRSFISSLSMDSSVANLSSNSFQLIGAPQSSSSQQMHKRRYSVRDQMEMSNVEVVVNAIPQREGN</sequence>
<feature type="region of interest" description="Disordered" evidence="1">
    <location>
        <begin position="27"/>
        <end position="47"/>
    </location>
</feature>
<dbReference type="Proteomes" id="UP000631114">
    <property type="component" value="Unassembled WGS sequence"/>
</dbReference>
<evidence type="ECO:0000313" key="3">
    <source>
        <dbReference type="Proteomes" id="UP000631114"/>
    </source>
</evidence>
<evidence type="ECO:0000313" key="2">
    <source>
        <dbReference type="EMBL" id="KAF9605233.1"/>
    </source>
</evidence>
<protein>
    <submittedName>
        <fullName evidence="2">Uncharacterized protein</fullName>
    </submittedName>
</protein>
<dbReference type="AlphaFoldDB" id="A0A835HXQ1"/>
<reference evidence="2 3" key="1">
    <citation type="submission" date="2020-10" db="EMBL/GenBank/DDBJ databases">
        <title>The Coptis chinensis genome and diversification of protoberbering-type alkaloids.</title>
        <authorList>
            <person name="Wang B."/>
            <person name="Shu S."/>
            <person name="Song C."/>
            <person name="Liu Y."/>
        </authorList>
    </citation>
    <scope>NUCLEOTIDE SEQUENCE [LARGE SCALE GENOMIC DNA]</scope>
    <source>
        <strain evidence="2">HL-2020</strain>
        <tissue evidence="2">Leaf</tissue>
    </source>
</reference>
<organism evidence="2 3">
    <name type="scientific">Coptis chinensis</name>
    <dbReference type="NCBI Taxonomy" id="261450"/>
    <lineage>
        <taxon>Eukaryota</taxon>
        <taxon>Viridiplantae</taxon>
        <taxon>Streptophyta</taxon>
        <taxon>Embryophyta</taxon>
        <taxon>Tracheophyta</taxon>
        <taxon>Spermatophyta</taxon>
        <taxon>Magnoliopsida</taxon>
        <taxon>Ranunculales</taxon>
        <taxon>Ranunculaceae</taxon>
        <taxon>Coptidoideae</taxon>
        <taxon>Coptis</taxon>
    </lineage>
</organism>
<dbReference type="EMBL" id="JADFTS010000005">
    <property type="protein sequence ID" value="KAF9605233.1"/>
    <property type="molecule type" value="Genomic_DNA"/>
</dbReference>